<protein>
    <submittedName>
        <fullName evidence="1 2">Uncharacterized protein</fullName>
    </submittedName>
</protein>
<dbReference type="EMBL" id="CM001218">
    <property type="protein sequence ID" value="KEH37297.1"/>
    <property type="molecule type" value="Genomic_DNA"/>
</dbReference>
<keyword evidence="3" id="KW-1185">Reference proteome</keyword>
<reference evidence="1 3" key="1">
    <citation type="journal article" date="2011" name="Nature">
        <title>The Medicago genome provides insight into the evolution of rhizobial symbioses.</title>
        <authorList>
            <person name="Young N.D."/>
            <person name="Debelle F."/>
            <person name="Oldroyd G.E."/>
            <person name="Geurts R."/>
            <person name="Cannon S.B."/>
            <person name="Udvardi M.K."/>
            <person name="Benedito V.A."/>
            <person name="Mayer K.F."/>
            <person name="Gouzy J."/>
            <person name="Schoof H."/>
            <person name="Van de Peer Y."/>
            <person name="Proost S."/>
            <person name="Cook D.R."/>
            <person name="Meyers B.C."/>
            <person name="Spannagl M."/>
            <person name="Cheung F."/>
            <person name="De Mita S."/>
            <person name="Krishnakumar V."/>
            <person name="Gundlach H."/>
            <person name="Zhou S."/>
            <person name="Mudge J."/>
            <person name="Bharti A.K."/>
            <person name="Murray J.D."/>
            <person name="Naoumkina M.A."/>
            <person name="Rosen B."/>
            <person name="Silverstein K.A."/>
            <person name="Tang H."/>
            <person name="Rombauts S."/>
            <person name="Zhao P.X."/>
            <person name="Zhou P."/>
            <person name="Barbe V."/>
            <person name="Bardou P."/>
            <person name="Bechner M."/>
            <person name="Bellec A."/>
            <person name="Berger A."/>
            <person name="Berges H."/>
            <person name="Bidwell S."/>
            <person name="Bisseling T."/>
            <person name="Choisne N."/>
            <person name="Couloux A."/>
            <person name="Denny R."/>
            <person name="Deshpande S."/>
            <person name="Dai X."/>
            <person name="Doyle J.J."/>
            <person name="Dudez A.M."/>
            <person name="Farmer A.D."/>
            <person name="Fouteau S."/>
            <person name="Franken C."/>
            <person name="Gibelin C."/>
            <person name="Gish J."/>
            <person name="Goldstein S."/>
            <person name="Gonzalez A.J."/>
            <person name="Green P.J."/>
            <person name="Hallab A."/>
            <person name="Hartog M."/>
            <person name="Hua A."/>
            <person name="Humphray S.J."/>
            <person name="Jeong D.H."/>
            <person name="Jing Y."/>
            <person name="Jocker A."/>
            <person name="Kenton S.M."/>
            <person name="Kim D.J."/>
            <person name="Klee K."/>
            <person name="Lai H."/>
            <person name="Lang C."/>
            <person name="Lin S."/>
            <person name="Macmil S.L."/>
            <person name="Magdelenat G."/>
            <person name="Matthews L."/>
            <person name="McCorrison J."/>
            <person name="Monaghan E.L."/>
            <person name="Mun J.H."/>
            <person name="Najar F.Z."/>
            <person name="Nicholson C."/>
            <person name="Noirot C."/>
            <person name="O'Bleness M."/>
            <person name="Paule C.R."/>
            <person name="Poulain J."/>
            <person name="Prion F."/>
            <person name="Qin B."/>
            <person name="Qu C."/>
            <person name="Retzel E.F."/>
            <person name="Riddle C."/>
            <person name="Sallet E."/>
            <person name="Samain S."/>
            <person name="Samson N."/>
            <person name="Sanders I."/>
            <person name="Saurat O."/>
            <person name="Scarpelli C."/>
            <person name="Schiex T."/>
            <person name="Segurens B."/>
            <person name="Severin A.J."/>
            <person name="Sherrier D.J."/>
            <person name="Shi R."/>
            <person name="Sims S."/>
            <person name="Singer S.R."/>
            <person name="Sinharoy S."/>
            <person name="Sterck L."/>
            <person name="Viollet A."/>
            <person name="Wang B.B."/>
            <person name="Wang K."/>
            <person name="Wang M."/>
            <person name="Wang X."/>
            <person name="Warfsmann J."/>
            <person name="Weissenbach J."/>
            <person name="White D.D."/>
            <person name="White J.D."/>
            <person name="Wiley G.B."/>
            <person name="Wincker P."/>
            <person name="Xing Y."/>
            <person name="Yang L."/>
            <person name="Yao Z."/>
            <person name="Ying F."/>
            <person name="Zhai J."/>
            <person name="Zhou L."/>
            <person name="Zuber A."/>
            <person name="Denarie J."/>
            <person name="Dixon R.A."/>
            <person name="May G.D."/>
            <person name="Schwartz D.C."/>
            <person name="Rogers J."/>
            <person name="Quetier F."/>
            <person name="Town C.D."/>
            <person name="Roe B.A."/>
        </authorList>
    </citation>
    <scope>NUCLEOTIDE SEQUENCE [LARGE SCALE GENOMIC DNA]</scope>
    <source>
        <strain evidence="1">A17</strain>
        <strain evidence="2 3">cv. Jemalong A17</strain>
    </source>
</reference>
<accession>A0A072V653</accession>
<gene>
    <name evidence="1" type="ordered locus">MTR_2g437190</name>
</gene>
<sequence length="168" mass="18897">MCNNPRLQQLHLSVTAGDTHQNPLSVTATIPPPIPINFKITSIPNRFPQLHQTSPKNSLNCSLILRHKSNLYQINDFSNLTTRIKLNLPFEGFNNFISLLGSCNGLLYIFSNGEIALWNPNIRKHRIIPDLPILIPDPSASSLFVFMVSDLMLEGFMAGKLLETIKYI</sequence>
<proteinExistence type="predicted"/>
<name>A0A072V653_MEDTR</name>
<dbReference type="Proteomes" id="UP000002051">
    <property type="component" value="Chromosome 2"/>
</dbReference>
<reference evidence="1 3" key="2">
    <citation type="journal article" date="2014" name="BMC Genomics">
        <title>An improved genome release (version Mt4.0) for the model legume Medicago truncatula.</title>
        <authorList>
            <person name="Tang H."/>
            <person name="Krishnakumar V."/>
            <person name="Bidwell S."/>
            <person name="Rosen B."/>
            <person name="Chan A."/>
            <person name="Zhou S."/>
            <person name="Gentzbittel L."/>
            <person name="Childs K.L."/>
            <person name="Yandell M."/>
            <person name="Gundlach H."/>
            <person name="Mayer K.F."/>
            <person name="Schwartz D.C."/>
            <person name="Town C.D."/>
        </authorList>
    </citation>
    <scope>GENOME REANNOTATION</scope>
    <source>
        <strain evidence="1">A17</strain>
        <strain evidence="2 3">cv. Jemalong A17</strain>
    </source>
</reference>
<dbReference type="AlphaFoldDB" id="A0A072V653"/>
<dbReference type="EnsemblPlants" id="KEH37297">
    <property type="protein sequence ID" value="KEH37297"/>
    <property type="gene ID" value="MTR_2g437190"/>
</dbReference>
<organism evidence="1 3">
    <name type="scientific">Medicago truncatula</name>
    <name type="common">Barrel medic</name>
    <name type="synonym">Medicago tribuloides</name>
    <dbReference type="NCBI Taxonomy" id="3880"/>
    <lineage>
        <taxon>Eukaryota</taxon>
        <taxon>Viridiplantae</taxon>
        <taxon>Streptophyta</taxon>
        <taxon>Embryophyta</taxon>
        <taxon>Tracheophyta</taxon>
        <taxon>Spermatophyta</taxon>
        <taxon>Magnoliopsida</taxon>
        <taxon>eudicotyledons</taxon>
        <taxon>Gunneridae</taxon>
        <taxon>Pentapetalae</taxon>
        <taxon>rosids</taxon>
        <taxon>fabids</taxon>
        <taxon>Fabales</taxon>
        <taxon>Fabaceae</taxon>
        <taxon>Papilionoideae</taxon>
        <taxon>50 kb inversion clade</taxon>
        <taxon>NPAAA clade</taxon>
        <taxon>Hologalegina</taxon>
        <taxon>IRL clade</taxon>
        <taxon>Trifolieae</taxon>
        <taxon>Medicago</taxon>
    </lineage>
</organism>
<evidence type="ECO:0000313" key="2">
    <source>
        <dbReference type="EnsemblPlants" id="KEH37297"/>
    </source>
</evidence>
<evidence type="ECO:0000313" key="3">
    <source>
        <dbReference type="Proteomes" id="UP000002051"/>
    </source>
</evidence>
<evidence type="ECO:0000313" key="1">
    <source>
        <dbReference type="EMBL" id="KEH37297.1"/>
    </source>
</evidence>
<reference evidence="2" key="3">
    <citation type="submission" date="2015-04" db="UniProtKB">
        <authorList>
            <consortium name="EnsemblPlants"/>
        </authorList>
    </citation>
    <scope>IDENTIFICATION</scope>
    <source>
        <strain evidence="2">cv. Jemalong A17</strain>
    </source>
</reference>
<dbReference type="HOGENOM" id="CLU_1588899_0_0_1"/>